<dbReference type="STRING" id="1193729.A1OE_712"/>
<name>K7YH72_9PROT</name>
<accession>K7YH72</accession>
<dbReference type="AlphaFoldDB" id="K7YH72"/>
<protein>
    <submittedName>
        <fullName evidence="1">Uncharacterized protein</fullName>
    </submittedName>
</protein>
<proteinExistence type="predicted"/>
<dbReference type="HOGENOM" id="CLU_3023434_0_0_5"/>
<evidence type="ECO:0000313" key="2">
    <source>
        <dbReference type="Proteomes" id="UP000010077"/>
    </source>
</evidence>
<keyword evidence="2" id="KW-1185">Reference proteome</keyword>
<sequence>MFLKRLLTNIRSIKYLSFLESIDFLLMPVFNLKIKIIYVLNHLRRHEFYHLYSYT</sequence>
<evidence type="ECO:0000313" key="1">
    <source>
        <dbReference type="EMBL" id="AFX98900.1"/>
    </source>
</evidence>
<dbReference type="Proteomes" id="UP000010077">
    <property type="component" value="Chromosome"/>
</dbReference>
<reference evidence="1 2" key="1">
    <citation type="journal article" date="2012" name="Proc. Natl. Acad. Sci. U.S.A.">
        <title>Genome streamlining and chemical defense in a coral reef symbiosis.</title>
        <authorList>
            <person name="Kwan J.C."/>
            <person name="Donia M.S."/>
            <person name="Han A.W."/>
            <person name="Hirose E."/>
            <person name="Haygood M.G."/>
            <person name="Schmidt E.W."/>
        </authorList>
    </citation>
    <scope>NUCLEOTIDE SEQUENCE [LARGE SCALE GENOMIC DNA]</scope>
    <source>
        <strain evidence="1 2">L2</strain>
    </source>
</reference>
<dbReference type="KEGG" id="thal:A1OE_712"/>
<organism evidence="1 2">
    <name type="scientific">Candidatus Endolissoclinum faulkneri L2</name>
    <dbReference type="NCBI Taxonomy" id="1193729"/>
    <lineage>
        <taxon>Bacteria</taxon>
        <taxon>Pseudomonadati</taxon>
        <taxon>Pseudomonadota</taxon>
        <taxon>Alphaproteobacteria</taxon>
        <taxon>Rhodospirillales</taxon>
        <taxon>Rhodospirillaceae</taxon>
        <taxon>Candidatus Endolissoclinum</taxon>
    </lineage>
</organism>
<gene>
    <name evidence="1" type="ORF">A1OE_712</name>
</gene>
<dbReference type="EMBL" id="CP003539">
    <property type="protein sequence ID" value="AFX98900.1"/>
    <property type="molecule type" value="Genomic_DNA"/>
</dbReference>